<name>A0A0X8HV92_9SACH</name>
<comment type="similarity">
    <text evidence="4">Belongs to the ATP-dependent AMP-binding enzyme family.</text>
</comment>
<dbReference type="SUPFAM" id="SSF56801">
    <property type="entry name" value="Acetyl-CoA synthetase-like"/>
    <property type="match status" value="1"/>
</dbReference>
<comment type="catalytic activity">
    <reaction evidence="16">
        <text>a very long-chain fatty acid + ATP + CoA = a very long-chain fatty acyl-CoA + AMP + diphosphate</text>
        <dbReference type="Rhea" id="RHEA:54536"/>
        <dbReference type="ChEBI" id="CHEBI:30616"/>
        <dbReference type="ChEBI" id="CHEBI:33019"/>
        <dbReference type="ChEBI" id="CHEBI:57287"/>
        <dbReference type="ChEBI" id="CHEBI:58950"/>
        <dbReference type="ChEBI" id="CHEBI:138261"/>
        <dbReference type="ChEBI" id="CHEBI:456215"/>
    </reaction>
</comment>
<dbReference type="Pfam" id="PF00501">
    <property type="entry name" value="AMP-binding"/>
    <property type="match status" value="1"/>
</dbReference>
<dbReference type="PANTHER" id="PTHR43107:SF15">
    <property type="entry name" value="FATTY ACID TRANSPORT PROTEIN 3, ISOFORM A"/>
    <property type="match status" value="1"/>
</dbReference>
<keyword evidence="24" id="KW-1185">Reference proteome</keyword>
<evidence type="ECO:0000256" key="1">
    <source>
        <dbReference type="ARBA" id="ARBA00004502"/>
    </source>
</evidence>
<evidence type="ECO:0000256" key="13">
    <source>
        <dbReference type="ARBA" id="ARBA00023055"/>
    </source>
</evidence>
<dbReference type="GO" id="GO:0005324">
    <property type="term" value="F:long-chain fatty acid transmembrane transporter activity"/>
    <property type="evidence" value="ECO:0007669"/>
    <property type="project" value="TreeGrafter"/>
</dbReference>
<dbReference type="PROSITE" id="PS00455">
    <property type="entry name" value="AMP_BINDING"/>
    <property type="match status" value="1"/>
</dbReference>
<dbReference type="GO" id="GO:0004467">
    <property type="term" value="F:long-chain fatty acid-CoA ligase activity"/>
    <property type="evidence" value="ECO:0007669"/>
    <property type="project" value="TreeGrafter"/>
</dbReference>
<comment type="subcellular location">
    <subcellularLocation>
        <location evidence="3">Cell membrane</location>
        <topology evidence="3">Multi-pass membrane protein</topology>
    </subcellularLocation>
    <subcellularLocation>
        <location evidence="1">Lipid droplet</location>
    </subcellularLocation>
    <subcellularLocation>
        <location evidence="2">Peroxisome membrane</location>
        <topology evidence="2">Multi-pass membrane protein</topology>
    </subcellularLocation>
</comment>
<dbReference type="OrthoDB" id="10253869at2759"/>
<evidence type="ECO:0000256" key="6">
    <source>
        <dbReference type="ARBA" id="ARBA00022475"/>
    </source>
</evidence>
<dbReference type="InterPro" id="IPR042099">
    <property type="entry name" value="ANL_N_sf"/>
</dbReference>
<feature type="domain" description="AMP-binding enzyme C-terminal" evidence="22">
    <location>
        <begin position="540"/>
        <end position="623"/>
    </location>
</feature>
<keyword evidence="8" id="KW-0551">Lipid droplet</keyword>
<evidence type="ECO:0000259" key="22">
    <source>
        <dbReference type="Pfam" id="PF13193"/>
    </source>
</evidence>
<keyword evidence="13" id="KW-0445">Lipid transport</keyword>
<evidence type="ECO:0000256" key="11">
    <source>
        <dbReference type="ARBA" id="ARBA00022840"/>
    </source>
</evidence>
<evidence type="ECO:0000256" key="20">
    <source>
        <dbReference type="SAM" id="Phobius"/>
    </source>
</evidence>
<proteinExistence type="inferred from homology"/>
<dbReference type="GO" id="GO:0044539">
    <property type="term" value="P:long-chain fatty acid import into cell"/>
    <property type="evidence" value="ECO:0007669"/>
    <property type="project" value="TreeGrafter"/>
</dbReference>
<keyword evidence="6" id="KW-1003">Cell membrane</keyword>
<dbReference type="GO" id="GO:0005778">
    <property type="term" value="C:peroxisomal membrane"/>
    <property type="evidence" value="ECO:0007669"/>
    <property type="project" value="UniProtKB-SubCell"/>
</dbReference>
<feature type="transmembrane region" description="Helical" evidence="20">
    <location>
        <begin position="54"/>
        <end position="72"/>
    </location>
</feature>
<feature type="domain" description="AMP-dependent synthetase/ligase" evidence="21">
    <location>
        <begin position="83"/>
        <end position="411"/>
    </location>
</feature>
<evidence type="ECO:0000256" key="3">
    <source>
        <dbReference type="ARBA" id="ARBA00004651"/>
    </source>
</evidence>
<keyword evidence="9 20" id="KW-0812">Transmembrane</keyword>
<evidence type="ECO:0000256" key="5">
    <source>
        <dbReference type="ARBA" id="ARBA00022448"/>
    </source>
</evidence>
<dbReference type="GO" id="GO:0009898">
    <property type="term" value="C:cytoplasmic side of plasma membrane"/>
    <property type="evidence" value="ECO:0007669"/>
    <property type="project" value="TreeGrafter"/>
</dbReference>
<evidence type="ECO:0000256" key="18">
    <source>
        <dbReference type="ARBA" id="ARBA00068795"/>
    </source>
</evidence>
<dbReference type="Gene3D" id="3.30.300.30">
    <property type="match status" value="1"/>
</dbReference>
<evidence type="ECO:0000313" key="23">
    <source>
        <dbReference type="EMBL" id="AMD22025.1"/>
    </source>
</evidence>
<sequence>MGSEVPGKLFYVRSFIIRGAALLRQLVVLVFSATLTPLIYLFDILDQKHRIRDDWYIIKYFLCQVLIYLWQLTNGKFQNWYLFEKQAFKYGQYPCISYTRPLATKGEFKVEMYTYRETYDIVLKLSNVLFNDYGVRPGDHIALDYTNKPMFIFLWLALWNLGATPAFINYNQLGQPLVHSIKITNVKQVFIDPQASGPIKKTEDDIKKEVPEIQLHYIDEDSLLKLITSEKTPTLRMENKLRSPTGLSDFDAAMLIYTSGTTGLPKSAIISWRKASIGCTLFGHIMRIKPNSVVLTAMPLYHSTAALLGACAAISQGGCVAISNKFSVSTFWKEAYLTKTTHIQYVGEVCRYLLNSPKSEYEDKHRVKVAYGNGLRPGIWMEFKRRFNIDVIGEFYASTEAPFATTSFQRGDFGVGACRNYGTIINWFLACEQTLVKMDAEDDSVVYRDPNGLCKMADVDQPGELLMRIFMSKKPETSFQGYLGNKKATESKVLRNVFRKGDAWYRSGDLLKADKDGLWYFVDRLGDSFRWKSENVSATEVENQILKFSKDVFECVIVLGMKIPQHEGKAGFAVIQLKDDFQSINRVELLNELLEHLNNALPKYALPIFVKFVPHIETTHNHKLPKKEYKNQKFPSGESGDETIYWLKEYKEYKVLEQSDWDLITSGKMRL</sequence>
<evidence type="ECO:0000256" key="9">
    <source>
        <dbReference type="ARBA" id="ARBA00022692"/>
    </source>
</evidence>
<keyword evidence="10" id="KW-0547">Nucleotide-binding</keyword>
<gene>
    <name evidence="23" type="ORF">AW171_hschr74033</name>
</gene>
<evidence type="ECO:0000259" key="21">
    <source>
        <dbReference type="Pfam" id="PF00501"/>
    </source>
</evidence>
<dbReference type="Gene3D" id="3.40.50.12780">
    <property type="entry name" value="N-terminal domain of ligase-like"/>
    <property type="match status" value="1"/>
</dbReference>
<dbReference type="InterPro" id="IPR045851">
    <property type="entry name" value="AMP-bd_C_sf"/>
</dbReference>
<dbReference type="InterPro" id="IPR000873">
    <property type="entry name" value="AMP-dep_synth/lig_dom"/>
</dbReference>
<evidence type="ECO:0000313" key="24">
    <source>
        <dbReference type="Proteomes" id="UP000243052"/>
    </source>
</evidence>
<keyword evidence="15" id="KW-0576">Peroxisome</keyword>
<keyword evidence="12 20" id="KW-1133">Transmembrane helix</keyword>
<reference evidence="23 24" key="1">
    <citation type="submission" date="2016-01" db="EMBL/GenBank/DDBJ databases">
        <title>Genome sequence of the yeast Holleya sinecauda.</title>
        <authorList>
            <person name="Dietrich F.S."/>
        </authorList>
    </citation>
    <scope>NUCLEOTIDE SEQUENCE [LARGE SCALE GENOMIC DNA]</scope>
    <source>
        <strain evidence="23 24">ATCC 58844</strain>
    </source>
</reference>
<protein>
    <recommendedName>
        <fullName evidence="18">Very long-chain fatty acid transport protein</fullName>
    </recommendedName>
    <alternativeName>
        <fullName evidence="19">Very-long-chain acyl-CoA synthetase</fullName>
    </alternativeName>
</protein>
<organism evidence="23 24">
    <name type="scientific">Eremothecium sinecaudum</name>
    <dbReference type="NCBI Taxonomy" id="45286"/>
    <lineage>
        <taxon>Eukaryota</taxon>
        <taxon>Fungi</taxon>
        <taxon>Dikarya</taxon>
        <taxon>Ascomycota</taxon>
        <taxon>Saccharomycotina</taxon>
        <taxon>Saccharomycetes</taxon>
        <taxon>Saccharomycetales</taxon>
        <taxon>Saccharomycetaceae</taxon>
        <taxon>Eremothecium</taxon>
    </lineage>
</organism>
<accession>A0A0X8HV92</accession>
<evidence type="ECO:0000256" key="4">
    <source>
        <dbReference type="ARBA" id="ARBA00006432"/>
    </source>
</evidence>
<evidence type="ECO:0000256" key="12">
    <source>
        <dbReference type="ARBA" id="ARBA00022989"/>
    </source>
</evidence>
<dbReference type="Pfam" id="PF13193">
    <property type="entry name" value="AMP-binding_C"/>
    <property type="match status" value="1"/>
</dbReference>
<keyword evidence="11" id="KW-0067">ATP-binding</keyword>
<dbReference type="EMBL" id="CP014247">
    <property type="protein sequence ID" value="AMD22025.1"/>
    <property type="molecule type" value="Genomic_DNA"/>
</dbReference>
<dbReference type="FunFam" id="3.30.300.30:FF:000020">
    <property type="entry name" value="Long-chain fatty acid transporter"/>
    <property type="match status" value="1"/>
</dbReference>
<evidence type="ECO:0000256" key="16">
    <source>
        <dbReference type="ARBA" id="ARBA00051585"/>
    </source>
</evidence>
<evidence type="ECO:0000256" key="8">
    <source>
        <dbReference type="ARBA" id="ARBA00022677"/>
    </source>
</evidence>
<evidence type="ECO:0000256" key="19">
    <source>
        <dbReference type="ARBA" id="ARBA00078285"/>
    </source>
</evidence>
<dbReference type="RefSeq" id="XP_017989021.1">
    <property type="nucleotide sequence ID" value="XM_018133816.1"/>
</dbReference>
<dbReference type="GO" id="GO:0005811">
    <property type="term" value="C:lipid droplet"/>
    <property type="evidence" value="ECO:0007669"/>
    <property type="project" value="UniProtKB-SubCell"/>
</dbReference>
<dbReference type="InterPro" id="IPR025110">
    <property type="entry name" value="AMP-bd_C"/>
</dbReference>
<keyword evidence="7" id="KW-0436">Ligase</keyword>
<dbReference type="GO" id="GO:0005524">
    <property type="term" value="F:ATP binding"/>
    <property type="evidence" value="ECO:0007669"/>
    <property type="project" value="UniProtKB-KW"/>
</dbReference>
<keyword evidence="5" id="KW-0813">Transport</keyword>
<evidence type="ECO:0000256" key="7">
    <source>
        <dbReference type="ARBA" id="ARBA00022598"/>
    </source>
</evidence>
<dbReference type="GeneID" id="28725353"/>
<comment type="function">
    <text evidence="17">Acyl-CoA synthetase required for both the import of long chain fatty acids (LCFAs) (C14-C18) and the activation very long chain fatty acids (VLCFAs) (C20-C26) by esterification of the fatty acids into metabolically active CoA-thioesters for subsequent degradation or incorporation into phospholipids. The transport and fatty acyl-CoA synthetase activities are genetically separable and are thus independent activities. Esterifies VLCFAs in the peroxisome matrix. The VLCFAs are actively transported into peroxisomes by a PXA1-PXA2 heterodimeric transporter in the peroxisomal membrane.</text>
</comment>
<dbReference type="PANTHER" id="PTHR43107">
    <property type="entry name" value="LONG-CHAIN FATTY ACID TRANSPORT PROTEIN"/>
    <property type="match status" value="1"/>
</dbReference>
<evidence type="ECO:0000256" key="14">
    <source>
        <dbReference type="ARBA" id="ARBA00023136"/>
    </source>
</evidence>
<evidence type="ECO:0000256" key="2">
    <source>
        <dbReference type="ARBA" id="ARBA00004585"/>
    </source>
</evidence>
<dbReference type="AlphaFoldDB" id="A0A0X8HV92"/>
<keyword evidence="14 20" id="KW-0472">Membrane</keyword>
<evidence type="ECO:0000256" key="17">
    <source>
        <dbReference type="ARBA" id="ARBA00060276"/>
    </source>
</evidence>
<dbReference type="Proteomes" id="UP000243052">
    <property type="component" value="Chromosome vii"/>
</dbReference>
<dbReference type="STRING" id="45286.A0A0X8HV92"/>
<feature type="transmembrane region" description="Helical" evidence="20">
    <location>
        <begin position="21"/>
        <end position="42"/>
    </location>
</feature>
<dbReference type="InterPro" id="IPR020845">
    <property type="entry name" value="AMP-binding_CS"/>
</dbReference>
<evidence type="ECO:0000256" key="10">
    <source>
        <dbReference type="ARBA" id="ARBA00022741"/>
    </source>
</evidence>
<dbReference type="FunFam" id="3.40.50.12780:FF:000019">
    <property type="entry name" value="Long-chain fatty acid transporter"/>
    <property type="match status" value="1"/>
</dbReference>
<evidence type="ECO:0000256" key="15">
    <source>
        <dbReference type="ARBA" id="ARBA00023140"/>
    </source>
</evidence>